<keyword evidence="3 9" id="KW-0812">Transmembrane</keyword>
<keyword evidence="5 9" id="KW-1133">Transmembrane helix</keyword>
<gene>
    <name evidence="10" type="ORF">AKAME5_002610200</name>
</gene>
<dbReference type="PANTHER" id="PTHR14110:SF0">
    <property type="entry name" value="MITOCHONDRIAL IMPORT INNER MEMBRANE TRANSLOCASE SUBUNIT TIM22"/>
    <property type="match status" value="1"/>
</dbReference>
<comment type="subunit">
    <text evidence="9">Component of the TIM22 complex.</text>
</comment>
<comment type="function">
    <text evidence="8 9">Essential core component of the TIM22 complex, a complex that mediates the import and insertion of multi-pass transmembrane proteins into the mitochondrial inner membrane. In the TIM22 complex, it constitutes the voltage-activated and signal-gated channel. Forms a twin-pore translocase that uses the membrane potential as external driving force in 2 voltage-dependent steps.</text>
</comment>
<organism evidence="10 11">
    <name type="scientific">Lates japonicus</name>
    <name type="common">Japanese lates</name>
    <dbReference type="NCBI Taxonomy" id="270547"/>
    <lineage>
        <taxon>Eukaryota</taxon>
        <taxon>Metazoa</taxon>
        <taxon>Chordata</taxon>
        <taxon>Craniata</taxon>
        <taxon>Vertebrata</taxon>
        <taxon>Euteleostomi</taxon>
        <taxon>Actinopterygii</taxon>
        <taxon>Neopterygii</taxon>
        <taxon>Teleostei</taxon>
        <taxon>Neoteleostei</taxon>
        <taxon>Acanthomorphata</taxon>
        <taxon>Carangaria</taxon>
        <taxon>Carangaria incertae sedis</taxon>
        <taxon>Centropomidae</taxon>
        <taxon>Lates</taxon>
    </lineage>
</organism>
<name>A0AAD3NLQ7_LATJO</name>
<dbReference type="GO" id="GO:0030943">
    <property type="term" value="F:mitochondrion targeting sequence binding"/>
    <property type="evidence" value="ECO:0007669"/>
    <property type="project" value="TreeGrafter"/>
</dbReference>
<evidence type="ECO:0000256" key="6">
    <source>
        <dbReference type="ARBA" id="ARBA00023128"/>
    </source>
</evidence>
<evidence type="ECO:0000256" key="4">
    <source>
        <dbReference type="ARBA" id="ARBA00022792"/>
    </source>
</evidence>
<dbReference type="GO" id="GO:0045039">
    <property type="term" value="P:protein insertion into mitochondrial inner membrane"/>
    <property type="evidence" value="ECO:0007669"/>
    <property type="project" value="UniProtKB-UniRule"/>
</dbReference>
<protein>
    <recommendedName>
        <fullName evidence="9">Mitochondrial import inner membrane translocase subunit TIM22</fullName>
    </recommendedName>
</protein>
<keyword evidence="9" id="KW-0811">Translocation</keyword>
<keyword evidence="9" id="KW-0653">Protein transport</keyword>
<evidence type="ECO:0000256" key="9">
    <source>
        <dbReference type="RuleBase" id="RU367038"/>
    </source>
</evidence>
<evidence type="ECO:0000256" key="1">
    <source>
        <dbReference type="ARBA" id="ARBA00004448"/>
    </source>
</evidence>
<dbReference type="AlphaFoldDB" id="A0AAD3NLQ7"/>
<evidence type="ECO:0000313" key="11">
    <source>
        <dbReference type="Proteomes" id="UP001279410"/>
    </source>
</evidence>
<keyword evidence="9" id="KW-0813">Transport</keyword>
<dbReference type="Proteomes" id="UP001279410">
    <property type="component" value="Unassembled WGS sequence"/>
</dbReference>
<dbReference type="GO" id="GO:0008320">
    <property type="term" value="F:protein transmembrane transporter activity"/>
    <property type="evidence" value="ECO:0007669"/>
    <property type="project" value="UniProtKB-UniRule"/>
</dbReference>
<dbReference type="EMBL" id="BRZM01002487">
    <property type="protein sequence ID" value="GLD74770.1"/>
    <property type="molecule type" value="Genomic_DNA"/>
</dbReference>
<evidence type="ECO:0000256" key="3">
    <source>
        <dbReference type="ARBA" id="ARBA00022692"/>
    </source>
</evidence>
<dbReference type="InterPro" id="IPR039175">
    <property type="entry name" value="TIM22"/>
</dbReference>
<keyword evidence="4 9" id="KW-0999">Mitochondrion inner membrane</keyword>
<evidence type="ECO:0000256" key="7">
    <source>
        <dbReference type="ARBA" id="ARBA00023136"/>
    </source>
</evidence>
<keyword evidence="7 9" id="KW-0472">Membrane</keyword>
<accession>A0AAD3NLQ7</accession>
<comment type="similarity">
    <text evidence="2 9">Belongs to the Tim17/Tim22/Tim23 family.</text>
</comment>
<evidence type="ECO:0000256" key="5">
    <source>
        <dbReference type="ARBA" id="ARBA00022989"/>
    </source>
</evidence>
<dbReference type="PANTHER" id="PTHR14110">
    <property type="entry name" value="MITOCHONDRIAL IMPORT INNER MEMBRANE TRANSLOCASE SUBUNIT TIM22"/>
    <property type="match status" value="1"/>
</dbReference>
<reference evidence="10" key="1">
    <citation type="submission" date="2022-08" db="EMBL/GenBank/DDBJ databases">
        <title>Genome sequencing of akame (Lates japonicus).</title>
        <authorList>
            <person name="Hashiguchi Y."/>
            <person name="Takahashi H."/>
        </authorList>
    </citation>
    <scope>NUCLEOTIDE SEQUENCE</scope>
    <source>
        <strain evidence="10">Kochi</strain>
    </source>
</reference>
<sequence>MAGPGRQTLLPPTHIRSNFGWSGSDSPLIQYTPKSDEQKMIERGMESCAFKSVLACVGGFVLGGAFGVFTAGIDTNVGFDPKDPLRTPTAREVLKDMGQRGMSYAKNFAIVGAMFSCTECIIESHRGVSDWKNAVYSGCVTGGAIGFRAGLKAGILGCGGFAAFSAAIEYYLREVVKAPVSVCVCEEFQPTSTEEANTVKNFLCAGRPTVPHPLAALARRRLPSITSSAKGNSFPIESPCQAVEEDGSWSPKKKKQSISCRWGIAGMNDRAPAVLSLIAVREVPEA</sequence>
<evidence type="ECO:0000313" key="10">
    <source>
        <dbReference type="EMBL" id="GLD74770.1"/>
    </source>
</evidence>
<keyword evidence="6 9" id="KW-0496">Mitochondrion</keyword>
<proteinExistence type="inferred from homology"/>
<evidence type="ECO:0000256" key="8">
    <source>
        <dbReference type="ARBA" id="ARBA00024713"/>
    </source>
</evidence>
<comment type="caution">
    <text evidence="9">Lacks conserved residue(s) required for the propagation of feature annotation.</text>
</comment>
<evidence type="ECO:0000256" key="2">
    <source>
        <dbReference type="ARBA" id="ARBA00008444"/>
    </source>
</evidence>
<keyword evidence="11" id="KW-1185">Reference proteome</keyword>
<comment type="caution">
    <text evidence="10">The sequence shown here is derived from an EMBL/GenBank/DDBJ whole genome shotgun (WGS) entry which is preliminary data.</text>
</comment>
<comment type="subcellular location">
    <subcellularLocation>
        <location evidence="1 9">Mitochondrion inner membrane</location>
        <topology evidence="1 9">Multi-pass membrane protein</topology>
    </subcellularLocation>
</comment>
<feature type="transmembrane region" description="Helical" evidence="9">
    <location>
        <begin position="48"/>
        <end position="69"/>
    </location>
</feature>
<dbReference type="GO" id="GO:0042721">
    <property type="term" value="C:TIM22 mitochondrial import inner membrane insertion complex"/>
    <property type="evidence" value="ECO:0007669"/>
    <property type="project" value="UniProtKB-UniRule"/>
</dbReference>
<dbReference type="Pfam" id="PF02466">
    <property type="entry name" value="Tim17"/>
    <property type="match status" value="1"/>
</dbReference>